<evidence type="ECO:0000313" key="3">
    <source>
        <dbReference type="Proteomes" id="UP001596044"/>
    </source>
</evidence>
<keyword evidence="3" id="KW-1185">Reference proteome</keyword>
<evidence type="ECO:0000313" key="2">
    <source>
        <dbReference type="EMBL" id="MFC5447133.1"/>
    </source>
</evidence>
<reference evidence="3" key="1">
    <citation type="journal article" date="2019" name="Int. J. Syst. Evol. Microbiol.">
        <title>The Global Catalogue of Microorganisms (GCM) 10K type strain sequencing project: providing services to taxonomists for standard genome sequencing and annotation.</title>
        <authorList>
            <consortium name="The Broad Institute Genomics Platform"/>
            <consortium name="The Broad Institute Genome Sequencing Center for Infectious Disease"/>
            <person name="Wu L."/>
            <person name="Ma J."/>
        </authorList>
    </citation>
    <scope>NUCLEOTIDE SEQUENCE [LARGE SCALE GENOMIC DNA]</scope>
    <source>
        <strain evidence="3">KACC 11904</strain>
    </source>
</reference>
<protein>
    <submittedName>
        <fullName evidence="2">Uncharacterized protein</fullName>
    </submittedName>
</protein>
<accession>A0ABW0K1I1</accession>
<keyword evidence="1" id="KW-0812">Transmembrane</keyword>
<dbReference type="RefSeq" id="WP_270880874.1">
    <property type="nucleotide sequence ID" value="NZ_JAQFVF010000041.1"/>
</dbReference>
<evidence type="ECO:0000256" key="1">
    <source>
        <dbReference type="SAM" id="Phobius"/>
    </source>
</evidence>
<dbReference type="EMBL" id="JBHSMJ010000006">
    <property type="protein sequence ID" value="MFC5447133.1"/>
    <property type="molecule type" value="Genomic_DNA"/>
</dbReference>
<sequence length="59" mass="7321">MDFYHSVIYMYVFNTEWFMWIVVSVVLAVNILVPVFIWYYFKGRSIIQRYKSMKQQGKR</sequence>
<keyword evidence="1" id="KW-1133">Transmembrane helix</keyword>
<organism evidence="2 3">
    <name type="scientific">Paenibacillus aestuarii</name>
    <dbReference type="NCBI Taxonomy" id="516965"/>
    <lineage>
        <taxon>Bacteria</taxon>
        <taxon>Bacillati</taxon>
        <taxon>Bacillota</taxon>
        <taxon>Bacilli</taxon>
        <taxon>Bacillales</taxon>
        <taxon>Paenibacillaceae</taxon>
        <taxon>Paenibacillus</taxon>
    </lineage>
</organism>
<keyword evidence="1" id="KW-0472">Membrane</keyword>
<comment type="caution">
    <text evidence="2">The sequence shown here is derived from an EMBL/GenBank/DDBJ whole genome shotgun (WGS) entry which is preliminary data.</text>
</comment>
<proteinExistence type="predicted"/>
<gene>
    <name evidence="2" type="ORF">ACFPOG_02610</name>
</gene>
<feature type="transmembrane region" description="Helical" evidence="1">
    <location>
        <begin position="17"/>
        <end position="41"/>
    </location>
</feature>
<dbReference type="Proteomes" id="UP001596044">
    <property type="component" value="Unassembled WGS sequence"/>
</dbReference>
<name>A0ABW0K1I1_9BACL</name>